<feature type="coiled-coil region" evidence="5">
    <location>
        <begin position="153"/>
        <end position="180"/>
    </location>
</feature>
<keyword evidence="8" id="KW-1185">Reference proteome</keyword>
<reference evidence="7 8" key="1">
    <citation type="submission" date="2017-02" db="EMBL/GenBank/DDBJ databases">
        <title>Natronthermophilus aegyptiacus gen. nov.,sp. nov., an aerobic, extremely halophilic alkalithermophilic archaeon isolated from the athalassohaline Wadi An Natrun, Egypt.</title>
        <authorList>
            <person name="Zhao B."/>
        </authorList>
    </citation>
    <scope>NUCLEOTIDE SEQUENCE [LARGE SCALE GENOMIC DNA]</scope>
    <source>
        <strain evidence="7 8">CGMCC 1.3597</strain>
    </source>
</reference>
<dbReference type="EMBL" id="MWPH01000003">
    <property type="protein sequence ID" value="OVE83966.1"/>
    <property type="molecule type" value="Genomic_DNA"/>
</dbReference>
<dbReference type="GO" id="GO:0005737">
    <property type="term" value="C:cytoplasm"/>
    <property type="evidence" value="ECO:0007669"/>
    <property type="project" value="UniProtKB-SubCell"/>
</dbReference>
<evidence type="ECO:0000256" key="4">
    <source>
        <dbReference type="ARBA" id="ARBA00023004"/>
    </source>
</evidence>
<dbReference type="Proteomes" id="UP000196084">
    <property type="component" value="Unassembled WGS sequence"/>
</dbReference>
<dbReference type="OrthoDB" id="105876at2157"/>
<keyword evidence="2" id="KW-0963">Cytoplasm</keyword>
<dbReference type="AlphaFoldDB" id="A0A202E6S1"/>
<evidence type="ECO:0000313" key="8">
    <source>
        <dbReference type="Proteomes" id="UP000196084"/>
    </source>
</evidence>
<dbReference type="GO" id="GO:0046872">
    <property type="term" value="F:metal ion binding"/>
    <property type="evidence" value="ECO:0007669"/>
    <property type="project" value="UniProtKB-KW"/>
</dbReference>
<accession>A0A202E6S1</accession>
<dbReference type="Pfam" id="PF04405">
    <property type="entry name" value="ScdA_N"/>
    <property type="match status" value="1"/>
</dbReference>
<evidence type="ECO:0000256" key="3">
    <source>
        <dbReference type="ARBA" id="ARBA00022723"/>
    </source>
</evidence>
<protein>
    <submittedName>
        <fullName evidence="7">Iron-sulfur cluster repair di-iron protein</fullName>
    </submittedName>
</protein>
<comment type="subcellular location">
    <subcellularLocation>
        <location evidence="1">Cytoplasm</location>
    </subcellularLocation>
</comment>
<dbReference type="RefSeq" id="WP_054863211.1">
    <property type="nucleotide sequence ID" value="NZ_MWPH01000003.1"/>
</dbReference>
<evidence type="ECO:0000256" key="1">
    <source>
        <dbReference type="ARBA" id="ARBA00004496"/>
    </source>
</evidence>
<dbReference type="InterPro" id="IPR019903">
    <property type="entry name" value="RIC_family"/>
</dbReference>
<organism evidence="7 8">
    <name type="scientific">Natronolimnobius baerhuensis</name>
    <dbReference type="NCBI Taxonomy" id="253108"/>
    <lineage>
        <taxon>Archaea</taxon>
        <taxon>Methanobacteriati</taxon>
        <taxon>Methanobacteriota</taxon>
        <taxon>Stenosarchaea group</taxon>
        <taxon>Halobacteria</taxon>
        <taxon>Halobacteriales</taxon>
        <taxon>Natrialbaceae</taxon>
        <taxon>Natronolimnobius</taxon>
    </lineage>
</organism>
<evidence type="ECO:0000256" key="2">
    <source>
        <dbReference type="ARBA" id="ARBA00022490"/>
    </source>
</evidence>
<dbReference type="InterPro" id="IPR012312">
    <property type="entry name" value="Hemerythrin-like"/>
</dbReference>
<sequence length="241" mass="27241">MAHSTHDIDPDNSLGELVAAHSAYSRVFETLELDYCCGGGKSLERACEENDYDLESVQDRLASAQADGAVESDWETLTQLANLIVWEHHRYLRQELPALEELVQKVANVHGDREPALRTVESEFTALAADLEAHIAGEEQRAFPLIKKLDDGVELTAEERETLRDELEGFEDDHDETGDRLERLKTLTDGYAIPDDACTSYRAMLERLAELERNTHMHVHRENNVLFPDAEALLDDQAERV</sequence>
<gene>
    <name evidence="7" type="ORF">B2G88_16295</name>
</gene>
<dbReference type="NCBIfam" id="TIGR03652">
    <property type="entry name" value="FeS_repair_RIC"/>
    <property type="match status" value="1"/>
</dbReference>
<evidence type="ECO:0000256" key="5">
    <source>
        <dbReference type="SAM" id="Coils"/>
    </source>
</evidence>
<dbReference type="PANTHER" id="PTHR36438:SF1">
    <property type="entry name" value="IRON-SULFUR CLUSTER REPAIR PROTEIN YTFE"/>
    <property type="match status" value="1"/>
</dbReference>
<evidence type="ECO:0000259" key="6">
    <source>
        <dbReference type="Pfam" id="PF01814"/>
    </source>
</evidence>
<comment type="caution">
    <text evidence="7">The sequence shown here is derived from an EMBL/GenBank/DDBJ whole genome shotgun (WGS) entry which is preliminary data.</text>
</comment>
<dbReference type="PANTHER" id="PTHR36438">
    <property type="entry name" value="IRON-SULFUR CLUSTER REPAIR PROTEIN YTFE"/>
    <property type="match status" value="1"/>
</dbReference>
<evidence type="ECO:0000313" key="7">
    <source>
        <dbReference type="EMBL" id="OVE83966.1"/>
    </source>
</evidence>
<dbReference type="Gene3D" id="1.20.120.520">
    <property type="entry name" value="nmb1532 protein domain like"/>
    <property type="match status" value="1"/>
</dbReference>
<keyword evidence="5" id="KW-0175">Coiled coil</keyword>
<keyword evidence="4" id="KW-0408">Iron</keyword>
<proteinExistence type="predicted"/>
<dbReference type="Pfam" id="PF01814">
    <property type="entry name" value="Hemerythrin"/>
    <property type="match status" value="1"/>
</dbReference>
<feature type="domain" description="Hemerythrin-like" evidence="6">
    <location>
        <begin position="85"/>
        <end position="228"/>
    </location>
</feature>
<name>A0A202E6S1_9EURY</name>
<keyword evidence="3" id="KW-0479">Metal-binding</keyword>